<accession>A0A1H8G059</accession>
<dbReference type="PANTHER" id="PTHR35936:SF17">
    <property type="entry name" value="ARGININE-BINDING EXTRACELLULAR PROTEIN ARTP"/>
    <property type="match status" value="1"/>
</dbReference>
<dbReference type="RefSeq" id="WP_091815156.1">
    <property type="nucleotide sequence ID" value="NZ_FOCW01000001.1"/>
</dbReference>
<evidence type="ECO:0000259" key="4">
    <source>
        <dbReference type="SMART" id="SM00079"/>
    </source>
</evidence>
<dbReference type="Proteomes" id="UP000199531">
    <property type="component" value="Unassembled WGS sequence"/>
</dbReference>
<gene>
    <name evidence="5" type="ORF">SAMN02745977_01257</name>
</gene>
<evidence type="ECO:0000259" key="3">
    <source>
        <dbReference type="SMART" id="SM00062"/>
    </source>
</evidence>
<dbReference type="SMART" id="SM00079">
    <property type="entry name" value="PBPe"/>
    <property type="match status" value="1"/>
</dbReference>
<dbReference type="Pfam" id="PF00497">
    <property type="entry name" value="SBP_bac_3"/>
    <property type="match status" value="1"/>
</dbReference>
<protein>
    <submittedName>
        <fullName evidence="5">Amino acid ABC transporter substrate-binding protein, PAAT family</fullName>
    </submittedName>
</protein>
<sequence length="291" mass="30295">MQNLFTRRFALSLAMAAVLAGCSKSEAPAAAASGTPAASADKVMVVATNAAFAPFESLSSSGEVEGFDADVIKAVANKAGFQIRFVNTPWEGIFNTLNSGESDLVMSAVTITDVRKDSMDFSEPYFDAVQLIAVPQNSTVASLEDIKTLAIGVQNGTTGDEVVSKLVGKTNPNIKRFESMPLALKELEAGGLQAVVGDNGVVKHYLQNNSGSKFKLVSDQSFTPERYGIVVKKGNAELLKKVNDGLSGIRQDGSYDTIYTKWFGAPEAAPAAAASAPVAEAASAAASAASN</sequence>
<dbReference type="EMBL" id="FOCW01000001">
    <property type="protein sequence ID" value="SEN37366.1"/>
    <property type="molecule type" value="Genomic_DNA"/>
</dbReference>
<dbReference type="AlphaFoldDB" id="A0A1H8G059"/>
<dbReference type="PANTHER" id="PTHR35936">
    <property type="entry name" value="MEMBRANE-BOUND LYTIC MUREIN TRANSGLYCOSYLASE F"/>
    <property type="match status" value="1"/>
</dbReference>
<proteinExistence type="predicted"/>
<feature type="domain" description="Solute-binding protein family 3/N-terminal" evidence="3">
    <location>
        <begin position="43"/>
        <end position="266"/>
    </location>
</feature>
<feature type="domain" description="Ionotropic glutamate receptor C-terminal" evidence="4">
    <location>
        <begin position="44"/>
        <end position="265"/>
    </location>
</feature>
<keyword evidence="1 2" id="KW-0732">Signal</keyword>
<evidence type="ECO:0000313" key="6">
    <source>
        <dbReference type="Proteomes" id="UP000199531"/>
    </source>
</evidence>
<dbReference type="SMART" id="SM00062">
    <property type="entry name" value="PBPb"/>
    <property type="match status" value="1"/>
</dbReference>
<organism evidence="5 6">
    <name type="scientific">Brachymonas denitrificans DSM 15123</name>
    <dbReference type="NCBI Taxonomy" id="1121117"/>
    <lineage>
        <taxon>Bacteria</taxon>
        <taxon>Pseudomonadati</taxon>
        <taxon>Pseudomonadota</taxon>
        <taxon>Betaproteobacteria</taxon>
        <taxon>Burkholderiales</taxon>
        <taxon>Comamonadaceae</taxon>
        <taxon>Brachymonas</taxon>
    </lineage>
</organism>
<dbReference type="GO" id="GO:0015276">
    <property type="term" value="F:ligand-gated monoatomic ion channel activity"/>
    <property type="evidence" value="ECO:0007669"/>
    <property type="project" value="InterPro"/>
</dbReference>
<feature type="chain" id="PRO_5011685994" evidence="2">
    <location>
        <begin position="32"/>
        <end position="291"/>
    </location>
</feature>
<feature type="signal peptide" evidence="2">
    <location>
        <begin position="1"/>
        <end position="31"/>
    </location>
</feature>
<name>A0A1H8G059_9BURK</name>
<evidence type="ECO:0000313" key="5">
    <source>
        <dbReference type="EMBL" id="SEN37366.1"/>
    </source>
</evidence>
<dbReference type="Gene3D" id="3.40.190.10">
    <property type="entry name" value="Periplasmic binding protein-like II"/>
    <property type="match status" value="2"/>
</dbReference>
<dbReference type="PROSITE" id="PS51257">
    <property type="entry name" value="PROKAR_LIPOPROTEIN"/>
    <property type="match status" value="1"/>
</dbReference>
<dbReference type="STRING" id="1121117.SAMN02745977_01257"/>
<dbReference type="SUPFAM" id="SSF53850">
    <property type="entry name" value="Periplasmic binding protein-like II"/>
    <property type="match status" value="1"/>
</dbReference>
<dbReference type="GO" id="GO:0016020">
    <property type="term" value="C:membrane"/>
    <property type="evidence" value="ECO:0007669"/>
    <property type="project" value="InterPro"/>
</dbReference>
<evidence type="ECO:0000256" key="1">
    <source>
        <dbReference type="ARBA" id="ARBA00022729"/>
    </source>
</evidence>
<dbReference type="CDD" id="cd13624">
    <property type="entry name" value="PBP2_Arg_Lys_His"/>
    <property type="match status" value="1"/>
</dbReference>
<evidence type="ECO:0000256" key="2">
    <source>
        <dbReference type="SAM" id="SignalP"/>
    </source>
</evidence>
<reference evidence="5 6" key="1">
    <citation type="submission" date="2016-10" db="EMBL/GenBank/DDBJ databases">
        <authorList>
            <person name="de Groot N.N."/>
        </authorList>
    </citation>
    <scope>NUCLEOTIDE SEQUENCE [LARGE SCALE GENOMIC DNA]</scope>
    <source>
        <strain evidence="5 6">DSM 15123</strain>
    </source>
</reference>
<keyword evidence="6" id="KW-1185">Reference proteome</keyword>
<dbReference type="InterPro" id="IPR001638">
    <property type="entry name" value="Solute-binding_3/MltF_N"/>
</dbReference>
<dbReference type="InterPro" id="IPR001320">
    <property type="entry name" value="Iontro_rcpt_C"/>
</dbReference>
<dbReference type="OrthoDB" id="368476at2"/>